<reference evidence="3 4" key="1">
    <citation type="submission" date="2019-01" db="EMBL/GenBank/DDBJ databases">
        <authorList>
            <person name="Chen W.-M."/>
        </authorList>
    </citation>
    <scope>NUCLEOTIDE SEQUENCE [LARGE SCALE GENOMIC DNA]</scope>
    <source>
        <strain evidence="3 4">HPM-16</strain>
    </source>
</reference>
<feature type="transmembrane region" description="Helical" evidence="1">
    <location>
        <begin position="112"/>
        <end position="131"/>
    </location>
</feature>
<keyword evidence="4" id="KW-1185">Reference proteome</keyword>
<keyword evidence="1" id="KW-0812">Transmembrane</keyword>
<evidence type="ECO:0000256" key="1">
    <source>
        <dbReference type="SAM" id="Phobius"/>
    </source>
</evidence>
<dbReference type="GO" id="GO:0003677">
    <property type="term" value="F:DNA binding"/>
    <property type="evidence" value="ECO:0007669"/>
    <property type="project" value="InterPro"/>
</dbReference>
<dbReference type="SMART" id="SM00530">
    <property type="entry name" value="HTH_XRE"/>
    <property type="match status" value="1"/>
</dbReference>
<accession>A0A437Q986</accession>
<dbReference type="Proteomes" id="UP000282818">
    <property type="component" value="Unassembled WGS sequence"/>
</dbReference>
<organism evidence="3 4">
    <name type="scientific">Neptunomonas marina</name>
    <dbReference type="NCBI Taxonomy" id="1815562"/>
    <lineage>
        <taxon>Bacteria</taxon>
        <taxon>Pseudomonadati</taxon>
        <taxon>Pseudomonadota</taxon>
        <taxon>Gammaproteobacteria</taxon>
        <taxon>Oceanospirillales</taxon>
        <taxon>Oceanospirillaceae</taxon>
        <taxon>Neptunomonas</taxon>
    </lineage>
</organism>
<name>A0A437Q986_9GAMM</name>
<dbReference type="Gene3D" id="1.10.260.40">
    <property type="entry name" value="lambda repressor-like DNA-binding domains"/>
    <property type="match status" value="1"/>
</dbReference>
<protein>
    <submittedName>
        <fullName evidence="3">Helix-turn-helix domain-containing protein</fullName>
    </submittedName>
</protein>
<dbReference type="InterPro" id="IPR010982">
    <property type="entry name" value="Lambda_DNA-bd_dom_sf"/>
</dbReference>
<feature type="domain" description="HTH cro/C1-type" evidence="2">
    <location>
        <begin position="3"/>
        <end position="56"/>
    </location>
</feature>
<dbReference type="PROSITE" id="PS50943">
    <property type="entry name" value="HTH_CROC1"/>
    <property type="match status" value="1"/>
</dbReference>
<evidence type="ECO:0000259" key="2">
    <source>
        <dbReference type="PROSITE" id="PS50943"/>
    </source>
</evidence>
<proteinExistence type="predicted"/>
<gene>
    <name evidence="3" type="ORF">EOE65_09080</name>
</gene>
<dbReference type="RefSeq" id="WP_127693986.1">
    <property type="nucleotide sequence ID" value="NZ_SACQ01000003.1"/>
</dbReference>
<dbReference type="InterPro" id="IPR025698">
    <property type="entry name" value="2TM_dom"/>
</dbReference>
<sequence length="156" mass="17349">MTIRQLRQNRGWSQEQLAEVAGLSVRTVQRSEKGQTVGAESLKAIAAVLEVDLAQLHVAQASDETLVADTSAEEQAARQHVKAVKSFYSHLLSYTGVMVLLLLINVFTYSGYWWVVWPALGWGIGVVSHAARAFDLIDLFGADWEKRAIEKRLNKP</sequence>
<dbReference type="SUPFAM" id="SSF47413">
    <property type="entry name" value="lambda repressor-like DNA-binding domains"/>
    <property type="match status" value="1"/>
</dbReference>
<evidence type="ECO:0000313" key="3">
    <source>
        <dbReference type="EMBL" id="RVU31141.1"/>
    </source>
</evidence>
<keyword evidence="1" id="KW-0472">Membrane</keyword>
<keyword evidence="1" id="KW-1133">Transmembrane helix</keyword>
<comment type="caution">
    <text evidence="3">The sequence shown here is derived from an EMBL/GenBank/DDBJ whole genome shotgun (WGS) entry which is preliminary data.</text>
</comment>
<dbReference type="AlphaFoldDB" id="A0A437Q986"/>
<dbReference type="Pfam" id="PF13239">
    <property type="entry name" value="2TM"/>
    <property type="match status" value="1"/>
</dbReference>
<feature type="transmembrane region" description="Helical" evidence="1">
    <location>
        <begin position="87"/>
        <end position="106"/>
    </location>
</feature>
<dbReference type="Pfam" id="PF01381">
    <property type="entry name" value="HTH_3"/>
    <property type="match status" value="1"/>
</dbReference>
<dbReference type="InterPro" id="IPR001387">
    <property type="entry name" value="Cro/C1-type_HTH"/>
</dbReference>
<dbReference type="CDD" id="cd00093">
    <property type="entry name" value="HTH_XRE"/>
    <property type="match status" value="1"/>
</dbReference>
<evidence type="ECO:0000313" key="4">
    <source>
        <dbReference type="Proteomes" id="UP000282818"/>
    </source>
</evidence>
<dbReference type="EMBL" id="SACQ01000003">
    <property type="protein sequence ID" value="RVU31141.1"/>
    <property type="molecule type" value="Genomic_DNA"/>
</dbReference>